<dbReference type="AlphaFoldDB" id="D4DRG3"/>
<protein>
    <submittedName>
        <fullName evidence="1">Uncharacterized protein</fullName>
    </submittedName>
</protein>
<dbReference type="Proteomes" id="UP000005536">
    <property type="component" value="Unassembled WGS sequence"/>
</dbReference>
<evidence type="ECO:0000313" key="2">
    <source>
        <dbReference type="Proteomes" id="UP000005536"/>
    </source>
</evidence>
<accession>D4DRG3</accession>
<proteinExistence type="predicted"/>
<sequence>MPSLGERNFGKTKRWILLQIGLPIRWMYRQPDGHCLFQWWYSDGLYQVEAV</sequence>
<organism evidence="1 2">
    <name type="scientific">Neisseria elongata subsp. glycolytica ATCC 29315</name>
    <dbReference type="NCBI Taxonomy" id="546263"/>
    <lineage>
        <taxon>Bacteria</taxon>
        <taxon>Pseudomonadati</taxon>
        <taxon>Pseudomonadota</taxon>
        <taxon>Betaproteobacteria</taxon>
        <taxon>Neisseriales</taxon>
        <taxon>Neisseriaceae</taxon>
        <taxon>Neisseria</taxon>
    </lineage>
</organism>
<gene>
    <name evidence="1" type="ORF">NEIELOOT_01656</name>
</gene>
<dbReference type="EMBL" id="ADBF01000043">
    <property type="protein sequence ID" value="EFE49565.1"/>
    <property type="molecule type" value="Genomic_DNA"/>
</dbReference>
<comment type="caution">
    <text evidence="1">The sequence shown here is derived from an EMBL/GenBank/DDBJ whole genome shotgun (WGS) entry which is preliminary data.</text>
</comment>
<reference evidence="1 2" key="1">
    <citation type="submission" date="2010-02" db="EMBL/GenBank/DDBJ databases">
        <authorList>
            <person name="Weinstock G."/>
            <person name="Sodergren E."/>
            <person name="Clifton S."/>
            <person name="Fulton L."/>
            <person name="Fulton B."/>
            <person name="Courtney L."/>
            <person name="Fronick C."/>
            <person name="Harrison M."/>
            <person name="Strong C."/>
            <person name="Farmer C."/>
            <person name="Delahaunty K."/>
            <person name="Markovic C."/>
            <person name="Hall O."/>
            <person name="Minx P."/>
            <person name="Tomlinson C."/>
            <person name="Mitreva M."/>
            <person name="Nelson J."/>
            <person name="Hou S."/>
            <person name="Wollam A."/>
            <person name="Pepin K.H."/>
            <person name="Johnson M."/>
            <person name="Bhonagiri V."/>
            <person name="Zhang X."/>
            <person name="Suruliraj S."/>
            <person name="Warren W."/>
            <person name="Chinwalla A."/>
            <person name="Mardis E.R."/>
            <person name="Wilson R.K."/>
        </authorList>
    </citation>
    <scope>NUCLEOTIDE SEQUENCE [LARGE SCALE GENOMIC DNA]</scope>
    <source>
        <strain evidence="1 2">ATCC 29315</strain>
    </source>
</reference>
<evidence type="ECO:0000313" key="1">
    <source>
        <dbReference type="EMBL" id="EFE49565.1"/>
    </source>
</evidence>
<name>D4DRG3_NEIEG</name>